<keyword evidence="1" id="KW-0175">Coiled coil</keyword>
<feature type="coiled-coil region" evidence="1">
    <location>
        <begin position="306"/>
        <end position="377"/>
    </location>
</feature>
<dbReference type="Proteomes" id="UP000054773">
    <property type="component" value="Unassembled WGS sequence"/>
</dbReference>
<dbReference type="OrthoDB" id="5652777at2"/>
<accession>A0A0W0TGE0</accession>
<feature type="coiled-coil region" evidence="1">
    <location>
        <begin position="403"/>
        <end position="437"/>
    </location>
</feature>
<comment type="caution">
    <text evidence="2">The sequence shown here is derived from an EMBL/GenBank/DDBJ whole genome shotgun (WGS) entry which is preliminary data.</text>
</comment>
<dbReference type="EMBL" id="LNYA01000034">
    <property type="protein sequence ID" value="KTC94293.1"/>
    <property type="molecule type" value="Genomic_DNA"/>
</dbReference>
<organism evidence="2 3">
    <name type="scientific">Legionella erythra</name>
    <dbReference type="NCBI Taxonomy" id="448"/>
    <lineage>
        <taxon>Bacteria</taxon>
        <taxon>Pseudomonadati</taxon>
        <taxon>Pseudomonadota</taxon>
        <taxon>Gammaproteobacteria</taxon>
        <taxon>Legionellales</taxon>
        <taxon>Legionellaceae</taxon>
        <taxon>Legionella</taxon>
    </lineage>
</organism>
<evidence type="ECO:0000313" key="3">
    <source>
        <dbReference type="Proteomes" id="UP000054773"/>
    </source>
</evidence>
<keyword evidence="3" id="KW-1185">Reference proteome</keyword>
<reference evidence="2 3" key="1">
    <citation type="submission" date="2015-11" db="EMBL/GenBank/DDBJ databases">
        <title>Genomic analysis of 38 Legionella species identifies large and diverse effector repertoires.</title>
        <authorList>
            <person name="Burstein D."/>
            <person name="Amaro F."/>
            <person name="Zusman T."/>
            <person name="Lifshitz Z."/>
            <person name="Cohen O."/>
            <person name="Gilbert J.A."/>
            <person name="Pupko T."/>
            <person name="Shuman H.A."/>
            <person name="Segal G."/>
        </authorList>
    </citation>
    <scope>NUCLEOTIDE SEQUENCE [LARGE SCALE GENOMIC DNA]</scope>
    <source>
        <strain evidence="2 3">SE-32A-C8</strain>
    </source>
</reference>
<dbReference type="AlphaFoldDB" id="A0A0W0TGE0"/>
<dbReference type="RefSeq" id="WP_058527557.1">
    <property type="nucleotide sequence ID" value="NZ_CAAAHY010000003.1"/>
</dbReference>
<dbReference type="PATRIC" id="fig|448.7.peg.2586"/>
<protein>
    <submittedName>
        <fullName evidence="2">Uncharacterized protein</fullName>
    </submittedName>
</protein>
<dbReference type="STRING" id="448.Lery_2460"/>
<evidence type="ECO:0000256" key="1">
    <source>
        <dbReference type="SAM" id="Coils"/>
    </source>
</evidence>
<evidence type="ECO:0000313" key="2">
    <source>
        <dbReference type="EMBL" id="KTC94293.1"/>
    </source>
</evidence>
<gene>
    <name evidence="2" type="ORF">Lery_2460</name>
</gene>
<name>A0A0W0TGE0_LEGER</name>
<sequence length="583" mass="65829">MPIQLTDNQRRSWASSPSELSTFLINITEFIIEISAPKALKNPKSKEFVIFSQVSAKILQYICSENANYLALSGAYFRHIKKDGLIDWTSKDEDGLNALLGPYRHTASGSVYLRSFTTEQRSGSDAHCAFLRTILFTDLEPLVPKDSDLNDLLTSALKVVDFLTTPYAVLFEEADVHKKTTSGTDLQWSSMQKGIKGAVDNLFKLKTKSVSAFKKPISSKLQTQAAKMEKDLQIFQSCLGIENVRLEAQANYQALLEKYQALQKGQAELENFIRPLSPELPKTATLEDCIRAYGEHWQASYEKLKQQNFKKQYDQTLAELEILRQEIKAKQADIETLLQQAPNPSLKQSMEELQTKCDKLMQENKGLLDKATELADAQSLMTPQNNPLKMTFKTWIKGLLSQLSHLQQTVQQSDKTIDTLKKNNIKLAAENQSLKDQLQTKIESPIPPHSAMSANNAIPRLETWGILLQQHCTGTNSAGVKAIMAEIEKLKKTAWPKTEKLSMLSLKMREIAMSRKDSSWSKSHFFGKGRHQGVQALYTLMADEAFSLHNETCCDQLLNLLTKGHFVHTKDEQREEKSPLLVQ</sequence>
<proteinExistence type="predicted"/>